<sequence>MCGICEFNGYFCNGCELALSRGLRACEQCESYLLLAEAAMSPTPVVQTVPSILLQTPSLYYDPFVGAAGMEEDQTTDTASFVPQPAVHISTIANNFSQIAETPAPVVQTICPMLLHSPTLTENPFFDDNAVGINDDPTAIAYLAPTAIEISAGLNNPLCEKATSDRENKKQRNRDPDAMVFEAPEDLVPVEGGLKRKTLRRCEGHQGKTRSPAVIDACRTCRIRCATSQLRSELRRLRKGEERPVSKASPSSPRKNTNAKTVALHRRKENDLRALLTDGERGRQELIYHVGVVRVAEIEELLSQVPLPEGNWYST</sequence>
<evidence type="ECO:0000313" key="3">
    <source>
        <dbReference type="Proteomes" id="UP000620104"/>
    </source>
</evidence>
<feature type="compositionally biased region" description="Polar residues" evidence="1">
    <location>
        <begin position="248"/>
        <end position="260"/>
    </location>
</feature>
<protein>
    <submittedName>
        <fullName evidence="2">Uncharacterized protein</fullName>
    </submittedName>
</protein>
<gene>
    <name evidence="2" type="ORF">NliqN6_3003</name>
</gene>
<dbReference type="AlphaFoldDB" id="A0A8H3TTE5"/>
<reference evidence="2" key="1">
    <citation type="submission" date="2020-07" db="EMBL/GenBank/DDBJ databases">
        <title>Draft Genome Sequence of a Deep-Sea Yeast, Naganishia (Cryptococcus) liquefaciens strain N6.</title>
        <authorList>
            <person name="Han Y.W."/>
            <person name="Kajitani R."/>
            <person name="Morimoto H."/>
            <person name="Parhat M."/>
            <person name="Tsubouchi H."/>
            <person name="Bakenova O."/>
            <person name="Ogata M."/>
            <person name="Argunhan B."/>
            <person name="Aoki R."/>
            <person name="Kajiwara S."/>
            <person name="Itoh T."/>
            <person name="Iwasaki H."/>
        </authorList>
    </citation>
    <scope>NUCLEOTIDE SEQUENCE</scope>
    <source>
        <strain evidence="2">N6</strain>
    </source>
</reference>
<name>A0A8H3TTE5_9TREE</name>
<proteinExistence type="predicted"/>
<dbReference type="Proteomes" id="UP000620104">
    <property type="component" value="Unassembled WGS sequence"/>
</dbReference>
<accession>A0A8H3TTE5</accession>
<dbReference type="EMBL" id="BLZA01000019">
    <property type="protein sequence ID" value="GHJ86601.1"/>
    <property type="molecule type" value="Genomic_DNA"/>
</dbReference>
<organism evidence="2 3">
    <name type="scientific">Naganishia liquefaciens</name>
    <dbReference type="NCBI Taxonomy" id="104408"/>
    <lineage>
        <taxon>Eukaryota</taxon>
        <taxon>Fungi</taxon>
        <taxon>Dikarya</taxon>
        <taxon>Basidiomycota</taxon>
        <taxon>Agaricomycotina</taxon>
        <taxon>Tremellomycetes</taxon>
        <taxon>Filobasidiales</taxon>
        <taxon>Filobasidiaceae</taxon>
        <taxon>Naganishia</taxon>
    </lineage>
</organism>
<feature type="compositionally biased region" description="Basic and acidic residues" evidence="1">
    <location>
        <begin position="236"/>
        <end position="245"/>
    </location>
</feature>
<keyword evidence="3" id="KW-1185">Reference proteome</keyword>
<evidence type="ECO:0000313" key="2">
    <source>
        <dbReference type="EMBL" id="GHJ86601.1"/>
    </source>
</evidence>
<evidence type="ECO:0000256" key="1">
    <source>
        <dbReference type="SAM" id="MobiDB-lite"/>
    </source>
</evidence>
<feature type="region of interest" description="Disordered" evidence="1">
    <location>
        <begin position="236"/>
        <end position="262"/>
    </location>
</feature>
<comment type="caution">
    <text evidence="2">The sequence shown here is derived from an EMBL/GenBank/DDBJ whole genome shotgun (WGS) entry which is preliminary data.</text>
</comment>